<reference evidence="1" key="2">
    <citation type="journal article" date="2015" name="Fish Shellfish Immunol.">
        <title>Early steps in the European eel (Anguilla anguilla)-Vibrio vulnificus interaction in the gills: Role of the RtxA13 toxin.</title>
        <authorList>
            <person name="Callol A."/>
            <person name="Pajuelo D."/>
            <person name="Ebbesson L."/>
            <person name="Teles M."/>
            <person name="MacKenzie S."/>
            <person name="Amaro C."/>
        </authorList>
    </citation>
    <scope>NUCLEOTIDE SEQUENCE</scope>
</reference>
<dbReference type="EMBL" id="GBXM01031469">
    <property type="protein sequence ID" value="JAH77108.1"/>
    <property type="molecule type" value="Transcribed_RNA"/>
</dbReference>
<evidence type="ECO:0000313" key="1">
    <source>
        <dbReference type="EMBL" id="JAH73554.1"/>
    </source>
</evidence>
<sequence length="13" mass="1467">MRYQSAKGKLTPS</sequence>
<proteinExistence type="predicted"/>
<accession>A0A0E9V606</accession>
<name>A0A0E9V606_ANGAN</name>
<organism evidence="1">
    <name type="scientific">Anguilla anguilla</name>
    <name type="common">European freshwater eel</name>
    <name type="synonym">Muraena anguilla</name>
    <dbReference type="NCBI Taxonomy" id="7936"/>
    <lineage>
        <taxon>Eukaryota</taxon>
        <taxon>Metazoa</taxon>
        <taxon>Chordata</taxon>
        <taxon>Craniata</taxon>
        <taxon>Vertebrata</taxon>
        <taxon>Euteleostomi</taxon>
        <taxon>Actinopterygii</taxon>
        <taxon>Neopterygii</taxon>
        <taxon>Teleostei</taxon>
        <taxon>Anguilliformes</taxon>
        <taxon>Anguillidae</taxon>
        <taxon>Anguilla</taxon>
    </lineage>
</organism>
<protein>
    <submittedName>
        <fullName evidence="1">Uncharacterized protein</fullName>
    </submittedName>
</protein>
<dbReference type="EMBL" id="GBXM01035023">
    <property type="protein sequence ID" value="JAH73554.1"/>
    <property type="molecule type" value="Transcribed_RNA"/>
</dbReference>
<reference evidence="1" key="1">
    <citation type="submission" date="2014-11" db="EMBL/GenBank/DDBJ databases">
        <authorList>
            <person name="Amaro Gonzalez C."/>
        </authorList>
    </citation>
    <scope>NUCLEOTIDE SEQUENCE</scope>
</reference>